<reference evidence="1" key="1">
    <citation type="submission" date="2023-05" db="EMBL/GenBank/DDBJ databases">
        <title>Comparative genomics of Bacillaceae isolates and their secondary metabolite potential.</title>
        <authorList>
            <person name="Song L."/>
            <person name="Nielsen L.J."/>
            <person name="Mohite O."/>
            <person name="Xu X."/>
            <person name="Weber T."/>
            <person name="Kovacs A.T."/>
        </authorList>
    </citation>
    <scope>NUCLEOTIDE SEQUENCE</scope>
    <source>
        <strain evidence="1">LN15</strain>
    </source>
</reference>
<name>A0AA95RV27_9BACI</name>
<dbReference type="AlphaFoldDB" id="A0AA95RV27"/>
<organism evidence="1 2">
    <name type="scientific">Bacillus wiedmannii</name>
    <dbReference type="NCBI Taxonomy" id="1890302"/>
    <lineage>
        <taxon>Bacteria</taxon>
        <taxon>Bacillati</taxon>
        <taxon>Bacillota</taxon>
        <taxon>Bacilli</taxon>
        <taxon>Bacillales</taxon>
        <taxon>Bacillaceae</taxon>
        <taxon>Bacillus</taxon>
        <taxon>Bacillus cereus group</taxon>
    </lineage>
</organism>
<proteinExistence type="predicted"/>
<sequence>MAITTKDVIKKTGLSGQDAETMCKALEIIAMKQPDGVINVTVENYFEHTKQVDEVFSAIKQGREDELTTLTIWESQWKEFFNEQYVKLMKNESYSVEMKKFGLSFLNSIYRNMEDVLYDFYQISAILSKFEDLDSKQLLFKAAKKIGCEIEELYGTGDKSLVKRFDENSYIQLMSVILPHDEPIVFPIVSYDTTTRAEYRVSLEREDYNLEFSIELNGLNPKAIGAFTFFIY</sequence>
<gene>
    <name evidence="1" type="ORF">QNH45_21905</name>
</gene>
<accession>A0AA95RV27</accession>
<dbReference type="Proteomes" id="UP001178303">
    <property type="component" value="Chromosome"/>
</dbReference>
<dbReference type="EMBL" id="CP126099">
    <property type="protein sequence ID" value="WHY28120.1"/>
    <property type="molecule type" value="Genomic_DNA"/>
</dbReference>
<evidence type="ECO:0000313" key="1">
    <source>
        <dbReference type="EMBL" id="WHY28120.1"/>
    </source>
</evidence>
<dbReference type="RefSeq" id="WP_283882722.1">
    <property type="nucleotide sequence ID" value="NZ_CP126099.1"/>
</dbReference>
<protein>
    <submittedName>
        <fullName evidence="1">Uncharacterized protein</fullName>
    </submittedName>
</protein>
<evidence type="ECO:0000313" key="2">
    <source>
        <dbReference type="Proteomes" id="UP001178303"/>
    </source>
</evidence>